<dbReference type="AlphaFoldDB" id="A0A415F1C7"/>
<dbReference type="Gene3D" id="2.160.20.10">
    <property type="entry name" value="Single-stranded right-handed beta-helix, Pectin lyase-like"/>
    <property type="match status" value="1"/>
</dbReference>
<dbReference type="Proteomes" id="UP000286211">
    <property type="component" value="Unassembled WGS sequence"/>
</dbReference>
<dbReference type="EMBL" id="QRNB01000056">
    <property type="protein sequence ID" value="RHK09382.1"/>
    <property type="molecule type" value="Genomic_DNA"/>
</dbReference>
<dbReference type="PROSITE" id="PS51257">
    <property type="entry name" value="PROKAR_LIPOPROTEIN"/>
    <property type="match status" value="1"/>
</dbReference>
<name>A0A415F1C7_9BACT</name>
<feature type="domain" description="Fibronectin type-III" evidence="1">
    <location>
        <begin position="32"/>
        <end position="134"/>
    </location>
</feature>
<proteinExistence type="predicted"/>
<comment type="caution">
    <text evidence="2">The sequence shown here is derived from an EMBL/GenBank/DDBJ whole genome shotgun (WGS) entry which is preliminary data.</text>
</comment>
<reference evidence="2 3" key="1">
    <citation type="submission" date="2018-08" db="EMBL/GenBank/DDBJ databases">
        <title>A genome reference for cultivated species of the human gut microbiota.</title>
        <authorList>
            <person name="Zou Y."/>
            <person name="Xue W."/>
            <person name="Luo G."/>
        </authorList>
    </citation>
    <scope>NUCLEOTIDE SEQUENCE [LARGE SCALE GENOMIC DNA]</scope>
    <source>
        <strain evidence="2 3">AF46-2NS</strain>
    </source>
</reference>
<evidence type="ECO:0000259" key="1">
    <source>
        <dbReference type="PROSITE" id="PS50853"/>
    </source>
</evidence>
<organism evidence="2 3">
    <name type="scientific">Segatella copri</name>
    <dbReference type="NCBI Taxonomy" id="165179"/>
    <lineage>
        <taxon>Bacteria</taxon>
        <taxon>Pseudomonadati</taxon>
        <taxon>Bacteroidota</taxon>
        <taxon>Bacteroidia</taxon>
        <taxon>Bacteroidales</taxon>
        <taxon>Prevotellaceae</taxon>
        <taxon>Segatella</taxon>
    </lineage>
</organism>
<dbReference type="InterPro" id="IPR013783">
    <property type="entry name" value="Ig-like_fold"/>
</dbReference>
<dbReference type="SUPFAM" id="SSF49265">
    <property type="entry name" value="Fibronectin type III"/>
    <property type="match status" value="1"/>
</dbReference>
<evidence type="ECO:0000313" key="2">
    <source>
        <dbReference type="EMBL" id="RHK09382.1"/>
    </source>
</evidence>
<accession>A0A415F1C7</accession>
<dbReference type="InterPro" id="IPR011050">
    <property type="entry name" value="Pectin_lyase_fold/virulence"/>
</dbReference>
<dbReference type="CDD" id="cd00063">
    <property type="entry name" value="FN3"/>
    <property type="match status" value="1"/>
</dbReference>
<protein>
    <submittedName>
        <fullName evidence="2">DUF4957 domain-containing protein</fullName>
    </submittedName>
</protein>
<sequence>MKYNKYILSMLFAATVGTTMVSCSDDDNLGDAPRLFRPIASATVNSNSLKVEWDKIQGATGYELELGLVTSTDEDGTNHLKVIKKATTEEDTYTFDDLGWDEKYGVRIKCIGDNKESEYYEVKAQSINYPTKVSGAKAIDNAARVSWDEGGQTIKYVMACPAEDAENQDTIKVKVSDADYAQGYVDIYGLQPETSYTFKTYDSSTDFNNTTYAGRTAATTKASVNFDEKYGEGMWLDTRNWDAKEAKDTLKTAEFWDMVKDGMTVILRGEQEYKISNAISLDRNVTFITGMTLGGNAQFTFSGGMNVKKGVNIDKVKFESIDMISDKQADKDAFLAGTDKGFGGRQVINVSGTGSTISELIFNDCYIRGFRGVVRGQQNNDNFLNITFKGCTIDGVGDQGVVTIADKGGDFRNVTFDDCTITNIIMLCDLRKTAQALTVNVNNCTFCYAPMETTKDAKTPLFRFATNTANLNITNSIFGPSMATDGSAGAKLQLYTPGAKGSVLLNGASTVLSVAGSYKTNFAYTPIGADAVTYGIDGLIDFKGSETELWTAPAKGEFKFNANLDSEAGASKWK</sequence>
<gene>
    <name evidence="2" type="ORF">DW079_10570</name>
</gene>
<dbReference type="InterPro" id="IPR003961">
    <property type="entry name" value="FN3_dom"/>
</dbReference>
<dbReference type="InterPro" id="IPR036116">
    <property type="entry name" value="FN3_sf"/>
</dbReference>
<dbReference type="PROSITE" id="PS50853">
    <property type="entry name" value="FN3"/>
    <property type="match status" value="1"/>
</dbReference>
<dbReference type="SUPFAM" id="SSF51126">
    <property type="entry name" value="Pectin lyase-like"/>
    <property type="match status" value="1"/>
</dbReference>
<evidence type="ECO:0000313" key="3">
    <source>
        <dbReference type="Proteomes" id="UP000286211"/>
    </source>
</evidence>
<dbReference type="InterPro" id="IPR012334">
    <property type="entry name" value="Pectin_lyas_fold"/>
</dbReference>
<dbReference type="Gene3D" id="2.60.40.10">
    <property type="entry name" value="Immunoglobulins"/>
    <property type="match status" value="1"/>
</dbReference>